<keyword evidence="5" id="KW-0902">Two-component regulatory system</keyword>
<dbReference type="Gene3D" id="3.30.565.10">
    <property type="entry name" value="Histidine kinase-like ATPase, C-terminal domain"/>
    <property type="match status" value="1"/>
</dbReference>
<evidence type="ECO:0000256" key="6">
    <source>
        <dbReference type="SAM" id="MobiDB-lite"/>
    </source>
</evidence>
<evidence type="ECO:0000259" key="9">
    <source>
        <dbReference type="PROSITE" id="PS50113"/>
    </source>
</evidence>
<dbReference type="SUPFAM" id="SSF52172">
    <property type="entry name" value="CheY-like"/>
    <property type="match status" value="1"/>
</dbReference>
<dbReference type="CDD" id="cd00082">
    <property type="entry name" value="HisKA"/>
    <property type="match status" value="1"/>
</dbReference>
<dbReference type="InterPro" id="IPR036890">
    <property type="entry name" value="HATPase_C_sf"/>
</dbReference>
<dbReference type="SMART" id="SM00388">
    <property type="entry name" value="HisKA"/>
    <property type="match status" value="1"/>
</dbReference>
<dbReference type="AlphaFoldDB" id="A0A5D5AQX7"/>
<dbReference type="InterPro" id="IPR005467">
    <property type="entry name" value="His_kinase_dom"/>
</dbReference>
<sequence length="667" mass="72450">MSRPRVLCVSTDRATRASVTLSLTDAPVDVVIAQRPSAAVARLEEERIDAVLVDAATVENVPDVVDAVDSEAPGVPTFVHWGDGDATGADSVAVLGEVVAQSEQGESATRLADVVTARIEADGPSEDGAAVGSDDGTTRGDATTEPAVPDDEPLPADLDRIVGSVRRQLIDVRSPLTVERVLRESFTANDRFLFAWVGEYDRGEREIVPWLSASTEIDWPLGRTFAIGNDEHPLLERVIRSRRVQVQQPLEDDPVVAPFGDRAVGRGVDAVAAAPLATSDDLYGVLVVYGRDSLSSAERKTIESVAEAASYVLETIAVHGQLEQRERALQRYERLVETAGDGMYVSDDQGHFMTVNDALVDITGYSREGLLGEHVSLLIGEEDVDAGEETIVSLLKGDGKETTDTIEVTLETKDGETIPCEVQIAVLVRNETFRGSVGVIRDITQRKLRERKLRERNERLDAFARIVSHDLRNPLSVSQGYLDVIEETESLEHVESVRSGLDRMESIVEDVLAIARGGEWAAETEPVEFEDVATEAWDHVSTENATLSIDETMTIDADRPRLLRLLENLFRNAIEHGSVGQSRLSVRTGPLGGGERGFYVEDDGTGIPEGVCEHLFDPSVSSSLDGLGIGLWIVREVATGHGWSVTAVESESGGARFEFRFDDQFSG</sequence>
<feature type="domain" description="PAS" evidence="8">
    <location>
        <begin position="328"/>
        <end position="398"/>
    </location>
</feature>
<dbReference type="GO" id="GO:0006355">
    <property type="term" value="P:regulation of DNA-templated transcription"/>
    <property type="evidence" value="ECO:0007669"/>
    <property type="project" value="InterPro"/>
</dbReference>
<evidence type="ECO:0000256" key="1">
    <source>
        <dbReference type="ARBA" id="ARBA00000085"/>
    </source>
</evidence>
<dbReference type="Pfam" id="PF13185">
    <property type="entry name" value="GAF_2"/>
    <property type="match status" value="1"/>
</dbReference>
<dbReference type="InterPro" id="IPR000014">
    <property type="entry name" value="PAS"/>
</dbReference>
<keyword evidence="11" id="KW-1185">Reference proteome</keyword>
<evidence type="ECO:0000259" key="8">
    <source>
        <dbReference type="PROSITE" id="PS50112"/>
    </source>
</evidence>
<dbReference type="PROSITE" id="PS50113">
    <property type="entry name" value="PAC"/>
    <property type="match status" value="1"/>
</dbReference>
<evidence type="ECO:0000256" key="3">
    <source>
        <dbReference type="ARBA" id="ARBA00022679"/>
    </source>
</evidence>
<dbReference type="Gene3D" id="3.30.450.40">
    <property type="match status" value="1"/>
</dbReference>
<dbReference type="InterPro" id="IPR003594">
    <property type="entry name" value="HATPase_dom"/>
</dbReference>
<dbReference type="EMBL" id="VTAW01000002">
    <property type="protein sequence ID" value="TYT63423.1"/>
    <property type="molecule type" value="Genomic_DNA"/>
</dbReference>
<dbReference type="InterPro" id="IPR003661">
    <property type="entry name" value="HisK_dim/P_dom"/>
</dbReference>
<comment type="caution">
    <text evidence="10">The sequence shown here is derived from an EMBL/GenBank/DDBJ whole genome shotgun (WGS) entry which is preliminary data.</text>
</comment>
<dbReference type="PANTHER" id="PTHR43711">
    <property type="entry name" value="TWO-COMPONENT HISTIDINE KINASE"/>
    <property type="match status" value="1"/>
</dbReference>
<dbReference type="InterPro" id="IPR011006">
    <property type="entry name" value="CheY-like_superfamily"/>
</dbReference>
<dbReference type="GO" id="GO:0000155">
    <property type="term" value="F:phosphorelay sensor kinase activity"/>
    <property type="evidence" value="ECO:0007669"/>
    <property type="project" value="InterPro"/>
</dbReference>
<gene>
    <name evidence="10" type="ORF">FYC77_02290</name>
</gene>
<evidence type="ECO:0000259" key="7">
    <source>
        <dbReference type="PROSITE" id="PS50109"/>
    </source>
</evidence>
<dbReference type="SMART" id="SM00091">
    <property type="entry name" value="PAS"/>
    <property type="match status" value="1"/>
</dbReference>
<dbReference type="InterPro" id="IPR001610">
    <property type="entry name" value="PAC"/>
</dbReference>
<dbReference type="Gene3D" id="1.10.287.130">
    <property type="match status" value="1"/>
</dbReference>
<feature type="domain" description="PAC" evidence="9">
    <location>
        <begin position="404"/>
        <end position="455"/>
    </location>
</feature>
<dbReference type="SUPFAM" id="SSF55785">
    <property type="entry name" value="PYP-like sensor domain (PAS domain)"/>
    <property type="match status" value="1"/>
</dbReference>
<dbReference type="SMART" id="SM00086">
    <property type="entry name" value="PAC"/>
    <property type="match status" value="1"/>
</dbReference>
<dbReference type="SUPFAM" id="SSF47384">
    <property type="entry name" value="Homodimeric domain of signal transducing histidine kinase"/>
    <property type="match status" value="1"/>
</dbReference>
<reference evidence="10 11" key="1">
    <citation type="submission" date="2019-08" db="EMBL/GenBank/DDBJ databases">
        <title>Archaea genome.</title>
        <authorList>
            <person name="Kajale S."/>
            <person name="Shouche Y."/>
            <person name="Deshpande N."/>
            <person name="Sharma A."/>
        </authorList>
    </citation>
    <scope>NUCLEOTIDE SEQUENCE [LARGE SCALE GENOMIC DNA]</scope>
    <source>
        <strain evidence="10 11">ESP3B_9</strain>
    </source>
</reference>
<dbReference type="Proteomes" id="UP000324104">
    <property type="component" value="Unassembled WGS sequence"/>
</dbReference>
<dbReference type="InterPro" id="IPR036097">
    <property type="entry name" value="HisK_dim/P_sf"/>
</dbReference>
<dbReference type="InterPro" id="IPR003018">
    <property type="entry name" value="GAF"/>
</dbReference>
<dbReference type="PANTHER" id="PTHR43711:SF1">
    <property type="entry name" value="HISTIDINE KINASE 1"/>
    <property type="match status" value="1"/>
</dbReference>
<protein>
    <recommendedName>
        <fullName evidence="2">histidine kinase</fullName>
        <ecNumber evidence="2">2.7.13.3</ecNumber>
    </recommendedName>
</protein>
<dbReference type="InterPro" id="IPR050736">
    <property type="entry name" value="Sensor_HK_Regulatory"/>
</dbReference>
<dbReference type="Pfam" id="PF00512">
    <property type="entry name" value="HisKA"/>
    <property type="match status" value="1"/>
</dbReference>
<evidence type="ECO:0000256" key="4">
    <source>
        <dbReference type="ARBA" id="ARBA00022777"/>
    </source>
</evidence>
<evidence type="ECO:0000313" key="10">
    <source>
        <dbReference type="EMBL" id="TYT63423.1"/>
    </source>
</evidence>
<dbReference type="PROSITE" id="PS50112">
    <property type="entry name" value="PAS"/>
    <property type="match status" value="1"/>
</dbReference>
<dbReference type="InterPro" id="IPR013767">
    <property type="entry name" value="PAS_fold"/>
</dbReference>
<dbReference type="InterPro" id="IPR029016">
    <property type="entry name" value="GAF-like_dom_sf"/>
</dbReference>
<dbReference type="Gene3D" id="3.30.450.20">
    <property type="entry name" value="PAS domain"/>
    <property type="match status" value="1"/>
</dbReference>
<dbReference type="SUPFAM" id="SSF55874">
    <property type="entry name" value="ATPase domain of HSP90 chaperone/DNA topoisomerase II/histidine kinase"/>
    <property type="match status" value="1"/>
</dbReference>
<feature type="domain" description="Histidine kinase" evidence="7">
    <location>
        <begin position="466"/>
        <end position="665"/>
    </location>
</feature>
<dbReference type="InterPro" id="IPR035965">
    <property type="entry name" value="PAS-like_dom_sf"/>
</dbReference>
<feature type="region of interest" description="Disordered" evidence="6">
    <location>
        <begin position="119"/>
        <end position="154"/>
    </location>
</feature>
<organism evidence="10 11">
    <name type="scientific">Natrialba swarupiae</name>
    <dbReference type="NCBI Taxonomy" id="2448032"/>
    <lineage>
        <taxon>Archaea</taxon>
        <taxon>Methanobacteriati</taxon>
        <taxon>Methanobacteriota</taxon>
        <taxon>Stenosarchaea group</taxon>
        <taxon>Halobacteria</taxon>
        <taxon>Halobacteriales</taxon>
        <taxon>Natrialbaceae</taxon>
        <taxon>Natrialba</taxon>
    </lineage>
</organism>
<dbReference type="Pfam" id="PF02518">
    <property type="entry name" value="HATPase_c"/>
    <property type="match status" value="1"/>
</dbReference>
<dbReference type="SMART" id="SM00387">
    <property type="entry name" value="HATPase_c"/>
    <property type="match status" value="1"/>
</dbReference>
<dbReference type="Pfam" id="PF00989">
    <property type="entry name" value="PAS"/>
    <property type="match status" value="1"/>
</dbReference>
<dbReference type="NCBIfam" id="TIGR00229">
    <property type="entry name" value="sensory_box"/>
    <property type="match status" value="1"/>
</dbReference>
<dbReference type="InterPro" id="IPR000700">
    <property type="entry name" value="PAS-assoc_C"/>
</dbReference>
<evidence type="ECO:0000256" key="5">
    <source>
        <dbReference type="ARBA" id="ARBA00023012"/>
    </source>
</evidence>
<name>A0A5D5AQX7_9EURY</name>
<dbReference type="CDD" id="cd00130">
    <property type="entry name" value="PAS"/>
    <property type="match status" value="1"/>
</dbReference>
<evidence type="ECO:0000256" key="2">
    <source>
        <dbReference type="ARBA" id="ARBA00012438"/>
    </source>
</evidence>
<accession>A0A5D5AQX7</accession>
<keyword evidence="4" id="KW-0418">Kinase</keyword>
<dbReference type="CDD" id="cd00075">
    <property type="entry name" value="HATPase"/>
    <property type="match status" value="1"/>
</dbReference>
<dbReference type="PROSITE" id="PS50109">
    <property type="entry name" value="HIS_KIN"/>
    <property type="match status" value="1"/>
</dbReference>
<keyword evidence="3" id="KW-0808">Transferase</keyword>
<evidence type="ECO:0000313" key="11">
    <source>
        <dbReference type="Proteomes" id="UP000324104"/>
    </source>
</evidence>
<dbReference type="RefSeq" id="WP_149079890.1">
    <property type="nucleotide sequence ID" value="NZ_VTAW01000002.1"/>
</dbReference>
<dbReference type="SUPFAM" id="SSF55781">
    <property type="entry name" value="GAF domain-like"/>
    <property type="match status" value="1"/>
</dbReference>
<comment type="catalytic activity">
    <reaction evidence="1">
        <text>ATP + protein L-histidine = ADP + protein N-phospho-L-histidine.</text>
        <dbReference type="EC" id="2.7.13.3"/>
    </reaction>
</comment>
<dbReference type="EC" id="2.7.13.3" evidence="2"/>
<proteinExistence type="predicted"/>